<gene>
    <name evidence="5" type="ORF">PIIN_06765</name>
</gene>
<sequence>MTAPENLAIAKALFHWRYKEINQHILLKEMGWQYVFQAYLARLTVSSALKKEIEAIRSGAWDDRIRQQKAAQQAAAAAEQATPAAPPAEPVPPIPSSSSSQLSSIDSPVVSKTTPVVEKPKDEGLAEKASTEMELDEADVTIKPSEKEEEEESTEKMDVDKREQTTPLTPEPLEETKASRASPKSTKEEAEEDRDEDAEGSKDEEEEEQDAPPAHGLRSHKGPALEIEIPGGPSASKESPRATRKVKSRKSSESATQTSTRGGRRRGGGTADSSKPPPSPTTASVAGTYESVATPAATDDATSVVEDGSRRRSTRGFEGFSPCGFHAQNFTGHKRKASEMEVDQPQVSKRIRDRSMTIEDEPSTPAVQPPASRSTAASTATAAPHPRLRQSMTQILTLLSQNKHADIFRRPVTVKEAPEYAKAVRKPIDLATIQRAVKAGQYRSWDELERDLRRMLANCFVFNKPGTEAHESAKLILVEVEQVLQTARE</sequence>
<feature type="compositionally biased region" description="Basic and acidic residues" evidence="3">
    <location>
        <begin position="154"/>
        <end position="164"/>
    </location>
</feature>
<dbReference type="GO" id="GO:0006325">
    <property type="term" value="P:chromatin organization"/>
    <property type="evidence" value="ECO:0007669"/>
    <property type="project" value="UniProtKB-ARBA"/>
</dbReference>
<dbReference type="PROSITE" id="PS50014">
    <property type="entry name" value="BROMODOMAIN_2"/>
    <property type="match status" value="1"/>
</dbReference>
<dbReference type="AlphaFoldDB" id="G4TND2"/>
<keyword evidence="6" id="KW-1185">Reference proteome</keyword>
<reference evidence="5 6" key="1">
    <citation type="journal article" date="2011" name="PLoS Pathog.">
        <title>Endophytic Life Strategies Decoded by Genome and Transcriptome Analyses of the Mutualistic Root Symbiont Piriformospora indica.</title>
        <authorList>
            <person name="Zuccaro A."/>
            <person name="Lahrmann U."/>
            <person name="Guldener U."/>
            <person name="Langen G."/>
            <person name="Pfiffi S."/>
            <person name="Biedenkopf D."/>
            <person name="Wong P."/>
            <person name="Samans B."/>
            <person name="Grimm C."/>
            <person name="Basiewicz M."/>
            <person name="Murat C."/>
            <person name="Martin F."/>
            <person name="Kogel K.H."/>
        </authorList>
    </citation>
    <scope>NUCLEOTIDE SEQUENCE [LARGE SCALE GENOMIC DNA]</scope>
    <source>
        <strain evidence="5 6">DSM 11827</strain>
    </source>
</reference>
<dbReference type="HOGENOM" id="CLU_557897_0_0_1"/>
<accession>G4TND2</accession>
<dbReference type="SMART" id="SM00297">
    <property type="entry name" value="BROMO"/>
    <property type="match status" value="1"/>
</dbReference>
<name>G4TND2_SERID</name>
<dbReference type="GO" id="GO:0035267">
    <property type="term" value="C:NuA4 histone acetyltransferase complex"/>
    <property type="evidence" value="ECO:0007669"/>
    <property type="project" value="TreeGrafter"/>
</dbReference>
<feature type="compositionally biased region" description="Low complexity" evidence="3">
    <location>
        <begin position="69"/>
        <end position="83"/>
    </location>
</feature>
<feature type="domain" description="Bromo" evidence="4">
    <location>
        <begin position="400"/>
        <end position="470"/>
    </location>
</feature>
<organism evidence="5 6">
    <name type="scientific">Serendipita indica (strain DSM 11827)</name>
    <name type="common">Root endophyte fungus</name>
    <name type="synonym">Piriformospora indica</name>
    <dbReference type="NCBI Taxonomy" id="1109443"/>
    <lineage>
        <taxon>Eukaryota</taxon>
        <taxon>Fungi</taxon>
        <taxon>Dikarya</taxon>
        <taxon>Basidiomycota</taxon>
        <taxon>Agaricomycotina</taxon>
        <taxon>Agaricomycetes</taxon>
        <taxon>Sebacinales</taxon>
        <taxon>Serendipitaceae</taxon>
        <taxon>Serendipita</taxon>
    </lineage>
</organism>
<dbReference type="Proteomes" id="UP000007148">
    <property type="component" value="Unassembled WGS sequence"/>
</dbReference>
<evidence type="ECO:0000256" key="1">
    <source>
        <dbReference type="ARBA" id="ARBA00023117"/>
    </source>
</evidence>
<dbReference type="OMA" id="YNMAEEM"/>
<dbReference type="eggNOG" id="KOG0955">
    <property type="taxonomic scope" value="Eukaryota"/>
</dbReference>
<dbReference type="OrthoDB" id="1742084at2759"/>
<evidence type="ECO:0000259" key="4">
    <source>
        <dbReference type="PROSITE" id="PS50014"/>
    </source>
</evidence>
<dbReference type="PANTHER" id="PTHR15398">
    <property type="entry name" value="BROMODOMAIN-CONTAINING PROTEIN 8"/>
    <property type="match status" value="1"/>
</dbReference>
<dbReference type="PRINTS" id="PR00503">
    <property type="entry name" value="BROMODOMAIN"/>
</dbReference>
<feature type="compositionally biased region" description="Low complexity" evidence="3">
    <location>
        <begin position="96"/>
        <end position="108"/>
    </location>
</feature>
<dbReference type="STRING" id="1109443.G4TND2"/>
<feature type="compositionally biased region" description="Pro residues" evidence="3">
    <location>
        <begin position="84"/>
        <end position="95"/>
    </location>
</feature>
<feature type="compositionally biased region" description="Acidic residues" evidence="3">
    <location>
        <begin position="189"/>
        <end position="210"/>
    </location>
</feature>
<dbReference type="SUPFAM" id="SSF47370">
    <property type="entry name" value="Bromodomain"/>
    <property type="match status" value="1"/>
</dbReference>
<proteinExistence type="predicted"/>
<feature type="compositionally biased region" description="Low complexity" evidence="3">
    <location>
        <begin position="369"/>
        <end position="384"/>
    </location>
</feature>
<dbReference type="Gene3D" id="1.20.920.10">
    <property type="entry name" value="Bromodomain-like"/>
    <property type="match status" value="1"/>
</dbReference>
<evidence type="ECO:0000256" key="3">
    <source>
        <dbReference type="SAM" id="MobiDB-lite"/>
    </source>
</evidence>
<dbReference type="InterPro" id="IPR036427">
    <property type="entry name" value="Bromodomain-like_sf"/>
</dbReference>
<dbReference type="CDD" id="cd04369">
    <property type="entry name" value="Bromodomain"/>
    <property type="match status" value="1"/>
</dbReference>
<dbReference type="Pfam" id="PF00439">
    <property type="entry name" value="Bromodomain"/>
    <property type="match status" value="1"/>
</dbReference>
<dbReference type="InterPro" id="IPR001487">
    <property type="entry name" value="Bromodomain"/>
</dbReference>
<keyword evidence="1 2" id="KW-0103">Bromodomain</keyword>
<feature type="region of interest" description="Disordered" evidence="3">
    <location>
        <begin position="69"/>
        <end position="385"/>
    </location>
</feature>
<protein>
    <recommendedName>
        <fullName evidence="4">Bromo domain-containing protein</fullName>
    </recommendedName>
</protein>
<evidence type="ECO:0000313" key="6">
    <source>
        <dbReference type="Proteomes" id="UP000007148"/>
    </source>
</evidence>
<evidence type="ECO:0000256" key="2">
    <source>
        <dbReference type="PROSITE-ProRule" id="PRU00035"/>
    </source>
</evidence>
<feature type="compositionally biased region" description="Basic and acidic residues" evidence="3">
    <location>
        <begin position="118"/>
        <end position="131"/>
    </location>
</feature>
<dbReference type="InParanoid" id="G4TND2"/>
<dbReference type="EMBL" id="CAFZ01000185">
    <property type="protein sequence ID" value="CCA72829.1"/>
    <property type="molecule type" value="Genomic_DNA"/>
</dbReference>
<comment type="caution">
    <text evidence="5">The sequence shown here is derived from an EMBL/GenBank/DDBJ whole genome shotgun (WGS) entry which is preliminary data.</text>
</comment>
<dbReference type="PANTHER" id="PTHR15398:SF4">
    <property type="entry name" value="BROMODOMAIN-CONTAINING PROTEIN 8 ISOFORM X1"/>
    <property type="match status" value="1"/>
</dbReference>
<evidence type="ECO:0000313" key="5">
    <source>
        <dbReference type="EMBL" id="CCA72829.1"/>
    </source>
</evidence>